<dbReference type="Gene3D" id="1.10.10.10">
    <property type="entry name" value="Winged helix-like DNA-binding domain superfamily/Winged helix DNA-binding domain"/>
    <property type="match status" value="1"/>
</dbReference>
<dbReference type="AlphaFoldDB" id="U1MYS3"/>
<dbReference type="Proteomes" id="UP000016464">
    <property type="component" value="Unassembled WGS sequence"/>
</dbReference>
<sequence length="172" mass="20362">MEQRRRLVKRAQKGDEEAFITLMQHYESTLYGGALRMLRHEADVADVMQETVLLAYTKLHTLRDAEFLHTWLYRIMLNECHRLIRKRERETNVNGIIKETAVNDAYHLELDEAIHALAPMYREVVTLRYVMELTTREIADVLGTPEGTIKARLSRAREQLKQTYYRQERESV</sequence>
<name>U1MYS3_9BACL</name>
<dbReference type="eggNOG" id="COG1595">
    <property type="taxonomic scope" value="Bacteria"/>
</dbReference>
<dbReference type="Pfam" id="PF04542">
    <property type="entry name" value="Sigma70_r2"/>
    <property type="match status" value="1"/>
</dbReference>
<proteinExistence type="inferred from homology"/>
<evidence type="ECO:0000259" key="5">
    <source>
        <dbReference type="Pfam" id="PF04542"/>
    </source>
</evidence>
<gene>
    <name evidence="7" type="ORF">M467_06745</name>
</gene>
<dbReference type="NCBIfam" id="TIGR02937">
    <property type="entry name" value="sigma70-ECF"/>
    <property type="match status" value="1"/>
</dbReference>
<dbReference type="SUPFAM" id="SSF88659">
    <property type="entry name" value="Sigma3 and sigma4 domains of RNA polymerase sigma factors"/>
    <property type="match status" value="1"/>
</dbReference>
<dbReference type="InterPro" id="IPR013249">
    <property type="entry name" value="RNA_pol_sigma70_r4_t2"/>
</dbReference>
<dbReference type="GO" id="GO:0003677">
    <property type="term" value="F:DNA binding"/>
    <property type="evidence" value="ECO:0007669"/>
    <property type="project" value="InterPro"/>
</dbReference>
<dbReference type="PATRIC" id="fig|1345023.5.peg.2447"/>
<evidence type="ECO:0000256" key="2">
    <source>
        <dbReference type="ARBA" id="ARBA00023015"/>
    </source>
</evidence>
<dbReference type="GO" id="GO:0006352">
    <property type="term" value="P:DNA-templated transcription initiation"/>
    <property type="evidence" value="ECO:0007669"/>
    <property type="project" value="InterPro"/>
</dbReference>
<feature type="domain" description="RNA polymerase sigma factor 70 region 4 type 2" evidence="6">
    <location>
        <begin position="108"/>
        <end position="160"/>
    </location>
</feature>
<dbReference type="InterPro" id="IPR007627">
    <property type="entry name" value="RNA_pol_sigma70_r2"/>
</dbReference>
<dbReference type="PANTHER" id="PTHR43133:SF51">
    <property type="entry name" value="RNA POLYMERASE SIGMA FACTOR"/>
    <property type="match status" value="1"/>
</dbReference>
<dbReference type="Pfam" id="PF08281">
    <property type="entry name" value="Sigma70_r4_2"/>
    <property type="match status" value="1"/>
</dbReference>
<keyword evidence="3" id="KW-0731">Sigma factor</keyword>
<dbReference type="InterPro" id="IPR039425">
    <property type="entry name" value="RNA_pol_sigma-70-like"/>
</dbReference>
<evidence type="ECO:0000313" key="7">
    <source>
        <dbReference type="EMBL" id="ERG66976.1"/>
    </source>
</evidence>
<comment type="similarity">
    <text evidence="1">Belongs to the sigma-70 factor family. ECF subfamily.</text>
</comment>
<dbReference type="InterPro" id="IPR014284">
    <property type="entry name" value="RNA_pol_sigma-70_dom"/>
</dbReference>
<dbReference type="CDD" id="cd06171">
    <property type="entry name" value="Sigma70_r4"/>
    <property type="match status" value="1"/>
</dbReference>
<evidence type="ECO:0000256" key="3">
    <source>
        <dbReference type="ARBA" id="ARBA00023082"/>
    </source>
</evidence>
<protein>
    <recommendedName>
        <fullName evidence="9">RNA polymerase subunit sigma-24</fullName>
    </recommendedName>
</protein>
<dbReference type="PANTHER" id="PTHR43133">
    <property type="entry name" value="RNA POLYMERASE ECF-TYPE SIGMA FACTO"/>
    <property type="match status" value="1"/>
</dbReference>
<dbReference type="OrthoDB" id="9782703at2"/>
<dbReference type="InterPro" id="IPR013324">
    <property type="entry name" value="RNA_pol_sigma_r3/r4-like"/>
</dbReference>
<dbReference type="EMBL" id="ATCL01000020">
    <property type="protein sequence ID" value="ERG66976.1"/>
    <property type="molecule type" value="Genomic_DNA"/>
</dbReference>
<evidence type="ECO:0000259" key="6">
    <source>
        <dbReference type="Pfam" id="PF08281"/>
    </source>
</evidence>
<dbReference type="Gene3D" id="1.10.1740.10">
    <property type="match status" value="1"/>
</dbReference>
<evidence type="ECO:0000256" key="1">
    <source>
        <dbReference type="ARBA" id="ARBA00010641"/>
    </source>
</evidence>
<accession>U1MYS3</accession>
<keyword evidence="2" id="KW-0805">Transcription regulation</keyword>
<organism evidence="7 8">
    <name type="scientific">Exiguobacterium chiriqhucha RW-2</name>
    <dbReference type="NCBI Taxonomy" id="1345023"/>
    <lineage>
        <taxon>Bacteria</taxon>
        <taxon>Bacillati</taxon>
        <taxon>Bacillota</taxon>
        <taxon>Bacilli</taxon>
        <taxon>Bacillales</taxon>
        <taxon>Bacillales Family XII. Incertae Sedis</taxon>
        <taxon>Exiguobacterium</taxon>
    </lineage>
</organism>
<dbReference type="RefSeq" id="WP_021067607.1">
    <property type="nucleotide sequence ID" value="NZ_ATCL01000020.1"/>
</dbReference>
<evidence type="ECO:0008006" key="9">
    <source>
        <dbReference type="Google" id="ProtNLM"/>
    </source>
</evidence>
<reference evidence="7 8" key="1">
    <citation type="journal article" date="2013" name="Genome Announc.">
        <title>Draft Genome Sequence of Exiguobacterium pavilionensis Strain RW-2, with Wide Thermal, Salinity, and pH Tolerance, Isolated from Modern Freshwater Microbialites.</title>
        <authorList>
            <person name="White R.A.III."/>
            <person name="Grassa C.J."/>
            <person name="Suttle C.A."/>
        </authorList>
    </citation>
    <scope>NUCLEOTIDE SEQUENCE [LARGE SCALE GENOMIC DNA]</scope>
    <source>
        <strain evidence="7 8">RW-2</strain>
    </source>
</reference>
<feature type="domain" description="RNA polymerase sigma-70 region 2" evidence="5">
    <location>
        <begin position="22"/>
        <end position="89"/>
    </location>
</feature>
<dbReference type="InterPro" id="IPR036388">
    <property type="entry name" value="WH-like_DNA-bd_sf"/>
</dbReference>
<keyword evidence="4" id="KW-0804">Transcription</keyword>
<keyword evidence="8" id="KW-1185">Reference proteome</keyword>
<evidence type="ECO:0000256" key="4">
    <source>
        <dbReference type="ARBA" id="ARBA00023163"/>
    </source>
</evidence>
<dbReference type="InterPro" id="IPR013325">
    <property type="entry name" value="RNA_pol_sigma_r2"/>
</dbReference>
<comment type="caution">
    <text evidence="7">The sequence shown here is derived from an EMBL/GenBank/DDBJ whole genome shotgun (WGS) entry which is preliminary data.</text>
</comment>
<dbReference type="GO" id="GO:0016987">
    <property type="term" value="F:sigma factor activity"/>
    <property type="evidence" value="ECO:0007669"/>
    <property type="project" value="UniProtKB-KW"/>
</dbReference>
<evidence type="ECO:0000313" key="8">
    <source>
        <dbReference type="Proteomes" id="UP000016464"/>
    </source>
</evidence>
<dbReference type="SUPFAM" id="SSF88946">
    <property type="entry name" value="Sigma2 domain of RNA polymerase sigma factors"/>
    <property type="match status" value="1"/>
</dbReference>